<comment type="caution">
    <text evidence="5">The sequence shown here is derived from an EMBL/GenBank/DDBJ whole genome shotgun (WGS) entry which is preliminary data.</text>
</comment>
<dbReference type="PANTHER" id="PTHR43272">
    <property type="entry name" value="LONG-CHAIN-FATTY-ACID--COA LIGASE"/>
    <property type="match status" value="1"/>
</dbReference>
<keyword evidence="6" id="KW-1185">Reference proteome</keyword>
<evidence type="ECO:0000313" key="5">
    <source>
        <dbReference type="EMBL" id="MBP3192302.1"/>
    </source>
</evidence>
<dbReference type="PANTHER" id="PTHR43272:SF33">
    <property type="entry name" value="AMP-BINDING DOMAIN-CONTAINING PROTEIN-RELATED"/>
    <property type="match status" value="1"/>
</dbReference>
<keyword evidence="1" id="KW-0547">Nucleotide-binding</keyword>
<evidence type="ECO:0000313" key="6">
    <source>
        <dbReference type="Proteomes" id="UP000673975"/>
    </source>
</evidence>
<feature type="compositionally biased region" description="Basic and acidic residues" evidence="3">
    <location>
        <begin position="608"/>
        <end position="628"/>
    </location>
</feature>
<sequence length="736" mass="82404">MLASKPQYVSITVDALRIRIANRFGMKTLIQFIEHYCAEFADNPYMWEKPGNKAAGSSSQRATGSGGAPAGGPHKGLNRGSDKDADSGPAGGARKKISDGRDWPGGGYQPTTYRETLDQVYELGAGLMALGVEPGERVALLSEGRNDWVISEMAILFNGAINVPLSVKLSPVELQFRLFHSDASVLIISEGQRHKIADIRENLPDLQRIILLDGSENYQEDEISKKKVTEMGRKLLDRRREEFIKRKDAVRWDDAANISYTSGTTADPKGIILTHRNYTANVEQALTLMHIPPSYRTLLILPLDHSFAHTAGIYSFMAKGASIGMVESGRTPMETLRNIPKNIRELQPDLLLSVPALAKSFRKNIEAGIRSKGPFIQKLFDDAMKTAYAYNREGYNKNKKDILSRAKLFVYDKILFRKIREQFGGRLKFFIGGGALLDIELQRFFYAIGMPMMQGYGLSEATPIISSNSLDKHKLGSSGYLVKPLELKILDEEGNEQPVGQNGEIVVKGENVMKGYWKNPSATRETIRDGWLHTGDMGYMDEDGFLYVLGRYKSLLIGHDGEKYSPESIEETLTQKSSLIEQVMLHNNQDPYTVGLVYPNIEAIRRRLGENSKRDSKGKDSGGGKAENESDAPEARGAAVNETDEALALIQKEIDRFREGGEFADYFPDRWLPSAVGVLPEGFTEENKMMNSTMKIVRGKITDHYEDLIQYLYMPEAKKITHERNRRVMRGLLENH</sequence>
<evidence type="ECO:0000256" key="3">
    <source>
        <dbReference type="SAM" id="MobiDB-lite"/>
    </source>
</evidence>
<evidence type="ECO:0000256" key="1">
    <source>
        <dbReference type="ARBA" id="ARBA00022741"/>
    </source>
</evidence>
<organism evidence="5 6">
    <name type="scientific">Natronogracilivirga saccharolytica</name>
    <dbReference type="NCBI Taxonomy" id="2812953"/>
    <lineage>
        <taxon>Bacteria</taxon>
        <taxon>Pseudomonadati</taxon>
        <taxon>Balneolota</taxon>
        <taxon>Balneolia</taxon>
        <taxon>Balneolales</taxon>
        <taxon>Cyclonatronaceae</taxon>
        <taxon>Natronogracilivirga</taxon>
    </lineage>
</organism>
<keyword evidence="2" id="KW-0067">ATP-binding</keyword>
<feature type="region of interest" description="Disordered" evidence="3">
    <location>
        <begin position="51"/>
        <end position="109"/>
    </location>
</feature>
<gene>
    <name evidence="5" type="ORF">NATSA_06480</name>
</gene>
<dbReference type="AlphaFoldDB" id="A0A8J7UV85"/>
<name>A0A8J7UV85_9BACT</name>
<dbReference type="Pfam" id="PF00501">
    <property type="entry name" value="AMP-binding"/>
    <property type="match status" value="1"/>
</dbReference>
<dbReference type="EMBL" id="JAFIDN010000004">
    <property type="protein sequence ID" value="MBP3192302.1"/>
    <property type="molecule type" value="Genomic_DNA"/>
</dbReference>
<dbReference type="GO" id="GO:0004467">
    <property type="term" value="F:long-chain fatty acid-CoA ligase activity"/>
    <property type="evidence" value="ECO:0007669"/>
    <property type="project" value="TreeGrafter"/>
</dbReference>
<feature type="compositionally biased region" description="Gly residues" evidence="3">
    <location>
        <begin position="64"/>
        <end position="74"/>
    </location>
</feature>
<proteinExistence type="predicted"/>
<dbReference type="GO" id="GO:0005524">
    <property type="term" value="F:ATP binding"/>
    <property type="evidence" value="ECO:0007669"/>
    <property type="project" value="UniProtKB-KW"/>
</dbReference>
<evidence type="ECO:0000259" key="4">
    <source>
        <dbReference type="Pfam" id="PF00501"/>
    </source>
</evidence>
<dbReference type="Proteomes" id="UP000673975">
    <property type="component" value="Unassembled WGS sequence"/>
</dbReference>
<feature type="domain" description="AMP-dependent synthetase/ligase" evidence="4">
    <location>
        <begin position="106"/>
        <end position="517"/>
    </location>
</feature>
<dbReference type="Gene3D" id="3.40.50.12780">
    <property type="entry name" value="N-terminal domain of ligase-like"/>
    <property type="match status" value="1"/>
</dbReference>
<dbReference type="InterPro" id="IPR042099">
    <property type="entry name" value="ANL_N_sf"/>
</dbReference>
<protein>
    <submittedName>
        <fullName evidence="5">AMP-binding protein</fullName>
    </submittedName>
</protein>
<dbReference type="RefSeq" id="WP_210511205.1">
    <property type="nucleotide sequence ID" value="NZ_JAFIDN010000004.1"/>
</dbReference>
<reference evidence="5" key="1">
    <citation type="submission" date="2021-02" db="EMBL/GenBank/DDBJ databases">
        <title>Natronogracilivirga saccharolytica gen. nov. sp. nov. a new anaerobic, haloalkiliphilic carbohydrate-fermenting bacterium from soda lake and proposing of Cyclonatronumiaceae fam. nov. in the phylum Balneolaeota.</title>
        <authorList>
            <person name="Zhilina T.N."/>
            <person name="Sorokin D.Y."/>
            <person name="Zavarzina D.G."/>
            <person name="Toshchakov S.V."/>
            <person name="Kublanov I.V."/>
        </authorList>
    </citation>
    <scope>NUCLEOTIDE SEQUENCE</scope>
    <source>
        <strain evidence="5">Z-1702</strain>
    </source>
</reference>
<dbReference type="SUPFAM" id="SSF56801">
    <property type="entry name" value="Acetyl-CoA synthetase-like"/>
    <property type="match status" value="1"/>
</dbReference>
<feature type="region of interest" description="Disordered" evidence="3">
    <location>
        <begin position="608"/>
        <end position="640"/>
    </location>
</feature>
<dbReference type="InterPro" id="IPR000873">
    <property type="entry name" value="AMP-dep_synth/lig_dom"/>
</dbReference>
<accession>A0A8J7UV85</accession>
<evidence type="ECO:0000256" key="2">
    <source>
        <dbReference type="ARBA" id="ARBA00022840"/>
    </source>
</evidence>
<dbReference type="GO" id="GO:0016020">
    <property type="term" value="C:membrane"/>
    <property type="evidence" value="ECO:0007669"/>
    <property type="project" value="TreeGrafter"/>
</dbReference>